<keyword evidence="4 5" id="KW-0472">Membrane</keyword>
<keyword evidence="2 5" id="KW-0812">Transmembrane</keyword>
<reference evidence="7 8" key="1">
    <citation type="submission" date="2014-08" db="EMBL/GenBank/DDBJ databases">
        <title>Comparative genomics of the Paenibacillus odorifer group.</title>
        <authorList>
            <person name="den Bakker H.C."/>
            <person name="Tsai Y.-C."/>
            <person name="Martin N."/>
            <person name="Korlach J."/>
            <person name="Wiedmann M."/>
        </authorList>
    </citation>
    <scope>NUCLEOTIDE SEQUENCE [LARGE SCALE GENOMIC DNA]</scope>
    <source>
        <strain evidence="7 8">DSM 14472</strain>
    </source>
</reference>
<dbReference type="STRING" id="169760.PSTEL_15925"/>
<name>A0A089LS28_9BACL</name>
<feature type="transmembrane region" description="Helical" evidence="5">
    <location>
        <begin position="150"/>
        <end position="173"/>
    </location>
</feature>
<keyword evidence="3 5" id="KW-1133">Transmembrane helix</keyword>
<feature type="transmembrane region" description="Helical" evidence="5">
    <location>
        <begin position="65"/>
        <end position="88"/>
    </location>
</feature>
<feature type="transmembrane region" description="Helical" evidence="5">
    <location>
        <begin position="124"/>
        <end position="143"/>
    </location>
</feature>
<comment type="subcellular location">
    <subcellularLocation>
        <location evidence="5">Cell membrane</location>
        <topology evidence="5">Multi-pass membrane protein</topology>
    </subcellularLocation>
    <subcellularLocation>
        <location evidence="1">Membrane</location>
        <topology evidence="1">Multi-pass membrane protein</topology>
    </subcellularLocation>
</comment>
<feature type="transmembrane region" description="Helical" evidence="5">
    <location>
        <begin position="208"/>
        <end position="225"/>
    </location>
</feature>
<comment type="similarity">
    <text evidence="5">Belongs to the ABC-2 integral membrane protein family.</text>
</comment>
<sequence>MLRSCLQHLTAEIRKQHRSRTKGKAALFSMLLWPALTLLTSYYAMKPYRAGAGSELANAIAGGNVPLFLLSGYLVFQLYWTTVQAAWLFELERKEGTLELIFLSPSSKMAFLFGRSIYALLGGIWMFAGFSLLTFLFIADFTVIDWARLIPVILLIVISAVIWGAMLSAVSLFSRDSGILYYVFQAPMELFGGVRIPPSVFPVWAKGLSLLFPVTYSLVLLRGALYGTTDGNWNTALAIQIIADILLVLLTRYLLVKAERYARIRGSLGLF</sequence>
<dbReference type="OrthoDB" id="9776218at2"/>
<gene>
    <name evidence="7" type="ORF">PSTEL_15925</name>
</gene>
<dbReference type="GO" id="GO:0140359">
    <property type="term" value="F:ABC-type transporter activity"/>
    <property type="evidence" value="ECO:0007669"/>
    <property type="project" value="InterPro"/>
</dbReference>
<feature type="domain" description="ABC transmembrane type-2" evidence="6">
    <location>
        <begin position="25"/>
        <end position="258"/>
    </location>
</feature>
<keyword evidence="8" id="KW-1185">Reference proteome</keyword>
<evidence type="ECO:0000313" key="7">
    <source>
        <dbReference type="EMBL" id="AIQ64356.1"/>
    </source>
</evidence>
<evidence type="ECO:0000256" key="1">
    <source>
        <dbReference type="ARBA" id="ARBA00004141"/>
    </source>
</evidence>
<dbReference type="InterPro" id="IPR013525">
    <property type="entry name" value="ABC2_TM"/>
</dbReference>
<feature type="transmembrane region" description="Helical" evidence="5">
    <location>
        <begin position="237"/>
        <end position="255"/>
    </location>
</feature>
<dbReference type="RefSeq" id="WP_038696570.1">
    <property type="nucleotide sequence ID" value="NZ_CP009286.1"/>
</dbReference>
<dbReference type="PANTHER" id="PTHR43229:SF6">
    <property type="entry name" value="ABC-TYPE MULTIDRUG TRANSPORT SYSTEM, PERMEASE COMPONENT"/>
    <property type="match status" value="1"/>
</dbReference>
<dbReference type="PROSITE" id="PS51012">
    <property type="entry name" value="ABC_TM2"/>
    <property type="match status" value="1"/>
</dbReference>
<evidence type="ECO:0000259" key="6">
    <source>
        <dbReference type="PROSITE" id="PS51012"/>
    </source>
</evidence>
<dbReference type="GO" id="GO:0005886">
    <property type="term" value="C:plasma membrane"/>
    <property type="evidence" value="ECO:0007669"/>
    <property type="project" value="UniProtKB-SubCell"/>
</dbReference>
<dbReference type="EMBL" id="CP009286">
    <property type="protein sequence ID" value="AIQ64356.1"/>
    <property type="molecule type" value="Genomic_DNA"/>
</dbReference>
<dbReference type="KEGG" id="pste:PSTEL_15925"/>
<dbReference type="Proteomes" id="UP000029507">
    <property type="component" value="Chromosome"/>
</dbReference>
<dbReference type="HOGENOM" id="CLU_1033280_0_0_9"/>
<dbReference type="AlphaFoldDB" id="A0A089LS28"/>
<dbReference type="PANTHER" id="PTHR43229">
    <property type="entry name" value="NODULATION PROTEIN J"/>
    <property type="match status" value="1"/>
</dbReference>
<keyword evidence="5" id="KW-1003">Cell membrane</keyword>
<evidence type="ECO:0000256" key="5">
    <source>
        <dbReference type="RuleBase" id="RU361157"/>
    </source>
</evidence>
<accession>A0A089LS28</accession>
<evidence type="ECO:0000256" key="2">
    <source>
        <dbReference type="ARBA" id="ARBA00022692"/>
    </source>
</evidence>
<evidence type="ECO:0000313" key="8">
    <source>
        <dbReference type="Proteomes" id="UP000029507"/>
    </source>
</evidence>
<keyword evidence="5" id="KW-0813">Transport</keyword>
<proteinExistence type="inferred from homology"/>
<dbReference type="Pfam" id="PF01061">
    <property type="entry name" value="ABC2_membrane"/>
    <property type="match status" value="1"/>
</dbReference>
<evidence type="ECO:0000256" key="4">
    <source>
        <dbReference type="ARBA" id="ARBA00023136"/>
    </source>
</evidence>
<dbReference type="InterPro" id="IPR047817">
    <property type="entry name" value="ABC2_TM_bact-type"/>
</dbReference>
<feature type="transmembrane region" description="Helical" evidence="5">
    <location>
        <begin position="25"/>
        <end position="45"/>
    </location>
</feature>
<evidence type="ECO:0000256" key="3">
    <source>
        <dbReference type="ARBA" id="ARBA00022989"/>
    </source>
</evidence>
<dbReference type="InterPro" id="IPR051784">
    <property type="entry name" value="Nod_factor_ABC_transporter"/>
</dbReference>
<protein>
    <recommendedName>
        <fullName evidence="5">Transport permease protein</fullName>
    </recommendedName>
</protein>
<organism evidence="7 8">
    <name type="scientific">Paenibacillus stellifer</name>
    <dbReference type="NCBI Taxonomy" id="169760"/>
    <lineage>
        <taxon>Bacteria</taxon>
        <taxon>Bacillati</taxon>
        <taxon>Bacillota</taxon>
        <taxon>Bacilli</taxon>
        <taxon>Bacillales</taxon>
        <taxon>Paenibacillaceae</taxon>
        <taxon>Paenibacillus</taxon>
    </lineage>
</organism>